<name>A0A4P6X174_HYDPS</name>
<keyword evidence="1" id="KW-0472">Membrane</keyword>
<dbReference type="EMBL" id="CP037867">
    <property type="protein sequence ID" value="QBM27421.1"/>
    <property type="molecule type" value="Genomic_DNA"/>
</dbReference>
<feature type="transmembrane region" description="Helical" evidence="1">
    <location>
        <begin position="237"/>
        <end position="258"/>
    </location>
</feature>
<sequence length="398" mass="44772">MPRLSPLSRCHMPFNDNHIEPSSVATVRRLPIEFTGSGSEYFRIWIVNLLLLLVTLGLYWPWAKVRRQRYFWGNTLVDGDPLGFHGDPKQMFKGWVLVGVLFVLYNWASSFSAVASLVAFVALAALWPALWRSSMAFRMGNTSWRGLRFRFVGSLRDAYLAHLPPFLVVLPMVLLTFAIPEDPEQAPPEWVMASFGGAFVLLVLTLPWLLWRMKAYQHRHYALGPLQTDFRASVGSFYLLAIKPFLLFAGVMGLIALYVVTSFGSADALGGLLGEMMWVLPVLVVGFWVLMFLGIGPWITTRLQNLVWTKTGNGQMRFISQLRFRDMLWMSIKNGLLIGITLGLYWPFAKVAMARLRLEAVHVRTVTDMQALLAAEHDRPAEAAGDAAGDFFGLDVGL</sequence>
<feature type="transmembrane region" description="Helical" evidence="1">
    <location>
        <begin position="91"/>
        <end position="108"/>
    </location>
</feature>
<evidence type="ECO:0000256" key="1">
    <source>
        <dbReference type="SAM" id="Phobius"/>
    </source>
</evidence>
<dbReference type="Pfam" id="PF05987">
    <property type="entry name" value="DUF898"/>
    <property type="match status" value="1"/>
</dbReference>
<organism evidence="2 3">
    <name type="scientific">Hydrogenophaga pseudoflava</name>
    <name type="common">Pseudomonas carboxydoflava</name>
    <dbReference type="NCBI Taxonomy" id="47421"/>
    <lineage>
        <taxon>Bacteria</taxon>
        <taxon>Pseudomonadati</taxon>
        <taxon>Pseudomonadota</taxon>
        <taxon>Betaproteobacteria</taxon>
        <taxon>Burkholderiales</taxon>
        <taxon>Comamonadaceae</taxon>
        <taxon>Hydrogenophaga</taxon>
    </lineage>
</organism>
<evidence type="ECO:0000313" key="2">
    <source>
        <dbReference type="EMBL" id="QBM27421.1"/>
    </source>
</evidence>
<feature type="transmembrane region" description="Helical" evidence="1">
    <location>
        <begin position="191"/>
        <end position="211"/>
    </location>
</feature>
<evidence type="ECO:0000313" key="3">
    <source>
        <dbReference type="Proteomes" id="UP000293912"/>
    </source>
</evidence>
<keyword evidence="3" id="KW-1185">Reference proteome</keyword>
<dbReference type="Proteomes" id="UP000293912">
    <property type="component" value="Chromosome"/>
</dbReference>
<feature type="transmembrane region" description="Helical" evidence="1">
    <location>
        <begin position="42"/>
        <end position="62"/>
    </location>
</feature>
<gene>
    <name evidence="2" type="primary">yjgN</name>
    <name evidence="2" type="ORF">HPF_06985</name>
</gene>
<feature type="transmembrane region" description="Helical" evidence="1">
    <location>
        <begin position="114"/>
        <end position="137"/>
    </location>
</feature>
<dbReference type="KEGG" id="hpse:HPF_06985"/>
<feature type="transmembrane region" description="Helical" evidence="1">
    <location>
        <begin position="327"/>
        <end position="348"/>
    </location>
</feature>
<reference evidence="2 3" key="1">
    <citation type="submission" date="2019-03" db="EMBL/GenBank/DDBJ databases">
        <authorList>
            <person name="Sebastian G."/>
            <person name="Baumann P."/>
            <person name="Ruckert C."/>
            <person name="Kalinowski J."/>
            <person name="Nebel B."/>
            <person name="Takors R."/>
            <person name="Blombach B."/>
        </authorList>
    </citation>
    <scope>NUCLEOTIDE SEQUENCE [LARGE SCALE GENOMIC DNA]</scope>
    <source>
        <strain evidence="2 3">DSM 1084</strain>
    </source>
</reference>
<dbReference type="InterPro" id="IPR010295">
    <property type="entry name" value="DUF898"/>
</dbReference>
<protein>
    <submittedName>
        <fullName evidence="2">Inner membrane protein YjgN</fullName>
    </submittedName>
</protein>
<accession>A0A4P6X174</accession>
<feature type="transmembrane region" description="Helical" evidence="1">
    <location>
        <begin position="278"/>
        <end position="300"/>
    </location>
</feature>
<dbReference type="AlphaFoldDB" id="A0A4P6X174"/>
<keyword evidence="1" id="KW-0812">Transmembrane</keyword>
<feature type="transmembrane region" description="Helical" evidence="1">
    <location>
        <begin position="158"/>
        <end position="179"/>
    </location>
</feature>
<proteinExistence type="predicted"/>
<keyword evidence="1" id="KW-1133">Transmembrane helix</keyword>